<dbReference type="InterPro" id="IPR017907">
    <property type="entry name" value="Znf_RING_CS"/>
</dbReference>
<reference evidence="7" key="1">
    <citation type="submission" date="2019-06" db="EMBL/GenBank/DDBJ databases">
        <authorList>
            <person name="Zheng W."/>
        </authorList>
    </citation>
    <scope>NUCLEOTIDE SEQUENCE</scope>
    <source>
        <strain evidence="7">QDHG01</strain>
    </source>
</reference>
<evidence type="ECO:0000256" key="1">
    <source>
        <dbReference type="ARBA" id="ARBA00022723"/>
    </source>
</evidence>
<keyword evidence="1" id="KW-0479">Metal-binding</keyword>
<dbReference type="SMART" id="SM00184">
    <property type="entry name" value="RING"/>
    <property type="match status" value="1"/>
</dbReference>
<evidence type="ECO:0000313" key="8">
    <source>
        <dbReference type="Proteomes" id="UP000785679"/>
    </source>
</evidence>
<dbReference type="InterPro" id="IPR052667">
    <property type="entry name" value="E3_ubiquitin-ligase_RING"/>
</dbReference>
<dbReference type="SUPFAM" id="SSF57850">
    <property type="entry name" value="RING/U-box"/>
    <property type="match status" value="1"/>
</dbReference>
<feature type="compositionally biased region" description="Basic residues" evidence="5">
    <location>
        <begin position="54"/>
        <end position="64"/>
    </location>
</feature>
<evidence type="ECO:0000256" key="2">
    <source>
        <dbReference type="ARBA" id="ARBA00022771"/>
    </source>
</evidence>
<feature type="region of interest" description="Disordered" evidence="5">
    <location>
        <begin position="19"/>
        <end position="71"/>
    </location>
</feature>
<dbReference type="InterPro" id="IPR013083">
    <property type="entry name" value="Znf_RING/FYVE/PHD"/>
</dbReference>
<protein>
    <recommendedName>
        <fullName evidence="6">RING-type domain-containing protein</fullName>
    </recommendedName>
</protein>
<dbReference type="PANTHER" id="PTHR47156">
    <property type="entry name" value="PROTEIN CBG20824"/>
    <property type="match status" value="1"/>
</dbReference>
<dbReference type="PANTHER" id="PTHR47156:SF9">
    <property type="entry name" value="PROTEIN CBG26870"/>
    <property type="match status" value="1"/>
</dbReference>
<comment type="caution">
    <text evidence="7">The sequence shown here is derived from an EMBL/GenBank/DDBJ whole genome shotgun (WGS) entry which is preliminary data.</text>
</comment>
<dbReference type="Proteomes" id="UP000785679">
    <property type="component" value="Unassembled WGS sequence"/>
</dbReference>
<dbReference type="EMBL" id="RRYP01013145">
    <property type="protein sequence ID" value="TNV76683.1"/>
    <property type="molecule type" value="Genomic_DNA"/>
</dbReference>
<dbReference type="PROSITE" id="PS50089">
    <property type="entry name" value="ZF_RING_2"/>
    <property type="match status" value="1"/>
</dbReference>
<dbReference type="OrthoDB" id="5828209at2759"/>
<dbReference type="PROSITE" id="PS00518">
    <property type="entry name" value="ZF_RING_1"/>
    <property type="match status" value="1"/>
</dbReference>
<organism evidence="7 8">
    <name type="scientific">Halteria grandinella</name>
    <dbReference type="NCBI Taxonomy" id="5974"/>
    <lineage>
        <taxon>Eukaryota</taxon>
        <taxon>Sar</taxon>
        <taxon>Alveolata</taxon>
        <taxon>Ciliophora</taxon>
        <taxon>Intramacronucleata</taxon>
        <taxon>Spirotrichea</taxon>
        <taxon>Stichotrichia</taxon>
        <taxon>Sporadotrichida</taxon>
        <taxon>Halteriidae</taxon>
        <taxon>Halteria</taxon>
    </lineage>
</organism>
<feature type="domain" description="RING-type" evidence="6">
    <location>
        <begin position="81"/>
        <end position="125"/>
    </location>
</feature>
<evidence type="ECO:0000313" key="7">
    <source>
        <dbReference type="EMBL" id="TNV76683.1"/>
    </source>
</evidence>
<evidence type="ECO:0000256" key="3">
    <source>
        <dbReference type="ARBA" id="ARBA00022833"/>
    </source>
</evidence>
<evidence type="ECO:0000256" key="5">
    <source>
        <dbReference type="SAM" id="MobiDB-lite"/>
    </source>
</evidence>
<feature type="compositionally biased region" description="Polar residues" evidence="5">
    <location>
        <begin position="19"/>
        <end position="44"/>
    </location>
</feature>
<evidence type="ECO:0000256" key="4">
    <source>
        <dbReference type="PROSITE-ProRule" id="PRU00175"/>
    </source>
</evidence>
<dbReference type="InterPro" id="IPR001841">
    <property type="entry name" value="Znf_RING"/>
</dbReference>
<name>A0A8J8T051_HALGN</name>
<sequence>MSLSYAGLLFAQYNSERLSTREYPSNQNPRQTIRSTSESSSGRENLSEDDLSYTHKKSNSPKKQKKEEEPDKIIESQNYLCNICMNGYQTTEGRIPIVLTCGHTVCLVCAKEISKHTEFKCPFDKNQFPRGSLKNMPKNFALIELINEELQSKPVGINEYKLVSAKLREIRLYDIMNPVFSIEKQAEVLAIKTRELRNKNSISKFLAKEMLERCTLNNWKRDERKQYQLMIDINTKSIEKIELELVLLRSIIKNQVDSIKQVVE</sequence>
<accession>A0A8J8T051</accession>
<gene>
    <name evidence="7" type="ORF">FGO68_gene15381</name>
</gene>
<dbReference type="AlphaFoldDB" id="A0A8J8T051"/>
<evidence type="ECO:0000259" key="6">
    <source>
        <dbReference type="PROSITE" id="PS50089"/>
    </source>
</evidence>
<dbReference type="Gene3D" id="3.30.40.10">
    <property type="entry name" value="Zinc/RING finger domain, C3HC4 (zinc finger)"/>
    <property type="match status" value="1"/>
</dbReference>
<dbReference type="InterPro" id="IPR027370">
    <property type="entry name" value="Znf-RING_euk"/>
</dbReference>
<dbReference type="Pfam" id="PF13445">
    <property type="entry name" value="zf-RING_UBOX"/>
    <property type="match status" value="1"/>
</dbReference>
<keyword evidence="8" id="KW-1185">Reference proteome</keyword>
<keyword evidence="3" id="KW-0862">Zinc</keyword>
<keyword evidence="2 4" id="KW-0863">Zinc-finger</keyword>
<dbReference type="GO" id="GO:0008270">
    <property type="term" value="F:zinc ion binding"/>
    <property type="evidence" value="ECO:0007669"/>
    <property type="project" value="UniProtKB-KW"/>
</dbReference>
<proteinExistence type="predicted"/>